<organism evidence="3 4">
    <name type="scientific">Haladaptatus paucihalophilus DX253</name>
    <dbReference type="NCBI Taxonomy" id="797209"/>
    <lineage>
        <taxon>Archaea</taxon>
        <taxon>Methanobacteriati</taxon>
        <taxon>Methanobacteriota</taxon>
        <taxon>Stenosarchaea group</taxon>
        <taxon>Halobacteria</taxon>
        <taxon>Halobacteriales</taxon>
        <taxon>Haladaptataceae</taxon>
        <taxon>Haladaptatus</taxon>
    </lineage>
</organism>
<comment type="similarity">
    <text evidence="1">Belongs to the selenium-binding protein family.</text>
</comment>
<feature type="compositionally biased region" description="Basic and acidic residues" evidence="2">
    <location>
        <begin position="47"/>
        <end position="59"/>
    </location>
</feature>
<dbReference type="GO" id="GO:0008430">
    <property type="term" value="F:selenium binding"/>
    <property type="evidence" value="ECO:0007669"/>
    <property type="project" value="InterPro"/>
</dbReference>
<dbReference type="PANTHER" id="PTHR23300">
    <property type="entry name" value="METHANETHIOL OXIDASE"/>
    <property type="match status" value="1"/>
</dbReference>
<proteinExistence type="inferred from homology"/>
<dbReference type="SUPFAM" id="SSF75011">
    <property type="entry name" value="3-carboxy-cis,cis-mucoante lactonizing enzyme"/>
    <property type="match status" value="1"/>
</dbReference>
<gene>
    <name evidence="3" type="ORF">SAMN05444342_0628</name>
</gene>
<name>A0A1M6PUA1_HALPU</name>
<evidence type="ECO:0000313" key="4">
    <source>
        <dbReference type="Proteomes" id="UP000184203"/>
    </source>
</evidence>
<dbReference type="AlphaFoldDB" id="A0A1M6PUA1"/>
<evidence type="ECO:0000313" key="3">
    <source>
        <dbReference type="EMBL" id="SHK11564.1"/>
    </source>
</evidence>
<keyword evidence="4" id="KW-1185">Reference proteome</keyword>
<feature type="region of interest" description="Disordered" evidence="2">
    <location>
        <begin position="35"/>
        <end position="63"/>
    </location>
</feature>
<dbReference type="EMBL" id="FRAN01000001">
    <property type="protein sequence ID" value="SHK11564.1"/>
    <property type="molecule type" value="Genomic_DNA"/>
</dbReference>
<reference evidence="4" key="1">
    <citation type="submission" date="2016-11" db="EMBL/GenBank/DDBJ databases">
        <authorList>
            <person name="Varghese N."/>
            <person name="Submissions S."/>
        </authorList>
    </citation>
    <scope>NUCLEOTIDE SEQUENCE [LARGE SCALE GENOMIC DNA]</scope>
    <source>
        <strain evidence="4">DX253</strain>
    </source>
</reference>
<evidence type="ECO:0000256" key="2">
    <source>
        <dbReference type="SAM" id="MobiDB-lite"/>
    </source>
</evidence>
<protein>
    <submittedName>
        <fullName evidence="3">Selenium-binding protein 1</fullName>
    </submittedName>
</protein>
<dbReference type="Pfam" id="PF05694">
    <property type="entry name" value="SBP56"/>
    <property type="match status" value="1"/>
</dbReference>
<dbReference type="PANTHER" id="PTHR23300:SF0">
    <property type="entry name" value="METHANETHIOL OXIDASE"/>
    <property type="match status" value="1"/>
</dbReference>
<sequence>MRRLYEAQDILPNLRQYLPQHSSSRPVLSKVELEGGTMSDTESSESGAHEHHEHHHDVEGPGYATPQAAIEEAERETVAYVPSLYVGTDVDAPDFLSVVDVNPDSDTYTEVIDRVEMPNKGDELHHFGWNACSSSCHVEGLERRHLVVPGQRSSRLHIIDTKDRENPEIVKVIEPEEVYEYDLSAPHTVHCIPDGEILISMLGNEDGDLPGGFLELNDDFEIEGRWDPPGEIEMNYDFWYQPRHNVMVSSEWAAPKTYYPGFDLEDVEAGKYGHKLHFWDWERGQLQQTVDLGEEGMIPLEVRFLHSPEAAHGYVGAALSSNIFHFYEREKEWFAEKVIDIEPREHEDWDMPVPGLITDLLVSMDDRYLFFSNWLHGDVRMYDVSDPSNPRLADQLWAGGLYGPRHPTGEDDRPVVAGPQMLQLSIDGERLYWTTSLFSTWDNQFYPEEGEKGSVMLKADVNPRKGTMTLDEDFLVDFGEMPNGPARAHEIRWPDGDCTSDVWQ</sequence>
<dbReference type="Proteomes" id="UP000184203">
    <property type="component" value="Unassembled WGS sequence"/>
</dbReference>
<evidence type="ECO:0000256" key="1">
    <source>
        <dbReference type="ARBA" id="ARBA00005606"/>
    </source>
</evidence>
<dbReference type="InterPro" id="IPR008826">
    <property type="entry name" value="Se-bd"/>
</dbReference>
<accession>A0A1M6PUA1</accession>